<evidence type="ECO:0000256" key="1">
    <source>
        <dbReference type="SAM" id="MobiDB-lite"/>
    </source>
</evidence>
<gene>
    <name evidence="2" type="ORF">IPOD504_LOCUS12</name>
</gene>
<accession>A0ABN8HNG7</accession>
<keyword evidence="3" id="KW-1185">Reference proteome</keyword>
<evidence type="ECO:0000313" key="2">
    <source>
        <dbReference type="EMBL" id="CAH2034175.1"/>
    </source>
</evidence>
<reference evidence="2" key="1">
    <citation type="submission" date="2022-03" db="EMBL/GenBank/DDBJ databases">
        <authorList>
            <person name="Martin H S."/>
        </authorList>
    </citation>
    <scope>NUCLEOTIDE SEQUENCE</scope>
</reference>
<feature type="region of interest" description="Disordered" evidence="1">
    <location>
        <begin position="91"/>
        <end position="118"/>
    </location>
</feature>
<feature type="region of interest" description="Disordered" evidence="1">
    <location>
        <begin position="1"/>
        <end position="21"/>
    </location>
</feature>
<name>A0ABN8HNG7_9NEOP</name>
<organism evidence="2 3">
    <name type="scientific">Iphiclides podalirius</name>
    <name type="common">scarce swallowtail</name>
    <dbReference type="NCBI Taxonomy" id="110791"/>
    <lineage>
        <taxon>Eukaryota</taxon>
        <taxon>Metazoa</taxon>
        <taxon>Ecdysozoa</taxon>
        <taxon>Arthropoda</taxon>
        <taxon>Hexapoda</taxon>
        <taxon>Insecta</taxon>
        <taxon>Pterygota</taxon>
        <taxon>Neoptera</taxon>
        <taxon>Endopterygota</taxon>
        <taxon>Lepidoptera</taxon>
        <taxon>Glossata</taxon>
        <taxon>Ditrysia</taxon>
        <taxon>Papilionoidea</taxon>
        <taxon>Papilionidae</taxon>
        <taxon>Papilioninae</taxon>
        <taxon>Iphiclides</taxon>
    </lineage>
</organism>
<evidence type="ECO:0000313" key="3">
    <source>
        <dbReference type="Proteomes" id="UP000837857"/>
    </source>
</evidence>
<sequence>MATIGIKPTAAPRYHSEGRTKWPPGRRLILRSYVTFCPLDVPAGVWLGPRSIADMSCAHRDDAASHPIPTRAATLARMLILQIGCDVGNEGGRVARRPARVPLQPQSTSHPENQYRTR</sequence>
<dbReference type="Proteomes" id="UP000837857">
    <property type="component" value="Chromosome 1"/>
</dbReference>
<protein>
    <submittedName>
        <fullName evidence="2">Uncharacterized protein</fullName>
    </submittedName>
</protein>
<feature type="non-terminal residue" evidence="2">
    <location>
        <position position="1"/>
    </location>
</feature>
<proteinExistence type="predicted"/>
<dbReference type="EMBL" id="OW152813">
    <property type="protein sequence ID" value="CAH2034175.1"/>
    <property type="molecule type" value="Genomic_DNA"/>
</dbReference>